<keyword evidence="2" id="KW-0472">Membrane</keyword>
<evidence type="ECO:0000256" key="1">
    <source>
        <dbReference type="ARBA" id="ARBA00008061"/>
    </source>
</evidence>
<dbReference type="PANTHER" id="PTHR43447">
    <property type="entry name" value="ALPHA-AMYLASE"/>
    <property type="match status" value="1"/>
</dbReference>
<protein>
    <submittedName>
        <fullName evidence="3">Uncharacterized protein</fullName>
    </submittedName>
</protein>
<gene>
    <name evidence="3" type="ORF">C8F04DRAFT_942597</name>
</gene>
<sequence>MLSVAVRIEWPWDSVAAECTSFLGPAGYGFVQVSPATEHIQGDQWFTDYQPVSYNVSSKRGNRTQFSKMVSTCASAGVGIIVDGTQIFALLLRYP</sequence>
<reference evidence="3" key="1">
    <citation type="submission" date="2023-03" db="EMBL/GenBank/DDBJ databases">
        <title>Massive genome expansion in bonnet fungi (Mycena s.s.) driven by repeated elements and novel gene families across ecological guilds.</title>
        <authorList>
            <consortium name="Lawrence Berkeley National Laboratory"/>
            <person name="Harder C.B."/>
            <person name="Miyauchi S."/>
            <person name="Viragh M."/>
            <person name="Kuo A."/>
            <person name="Thoen E."/>
            <person name="Andreopoulos B."/>
            <person name="Lu D."/>
            <person name="Skrede I."/>
            <person name="Drula E."/>
            <person name="Henrissat B."/>
            <person name="Morin E."/>
            <person name="Kohler A."/>
            <person name="Barry K."/>
            <person name="LaButti K."/>
            <person name="Morin E."/>
            <person name="Salamov A."/>
            <person name="Lipzen A."/>
            <person name="Mereny Z."/>
            <person name="Hegedus B."/>
            <person name="Baldrian P."/>
            <person name="Stursova M."/>
            <person name="Weitz H."/>
            <person name="Taylor A."/>
            <person name="Grigoriev I.V."/>
            <person name="Nagy L.G."/>
            <person name="Martin F."/>
            <person name="Kauserud H."/>
        </authorList>
    </citation>
    <scope>NUCLEOTIDE SEQUENCE</scope>
    <source>
        <strain evidence="3">CBHHK200</strain>
    </source>
</reference>
<comment type="similarity">
    <text evidence="1">Belongs to the glycosyl hydrolase 13 family.</text>
</comment>
<name>A0AAD6XDB7_9AGAR</name>
<dbReference type="Proteomes" id="UP001218188">
    <property type="component" value="Unassembled WGS sequence"/>
</dbReference>
<comment type="caution">
    <text evidence="3">The sequence shown here is derived from an EMBL/GenBank/DDBJ whole genome shotgun (WGS) entry which is preliminary data.</text>
</comment>
<organism evidence="3 4">
    <name type="scientific">Mycena alexandri</name>
    <dbReference type="NCBI Taxonomy" id="1745969"/>
    <lineage>
        <taxon>Eukaryota</taxon>
        <taxon>Fungi</taxon>
        <taxon>Dikarya</taxon>
        <taxon>Basidiomycota</taxon>
        <taxon>Agaricomycotina</taxon>
        <taxon>Agaricomycetes</taxon>
        <taxon>Agaricomycetidae</taxon>
        <taxon>Agaricales</taxon>
        <taxon>Marasmiineae</taxon>
        <taxon>Mycenaceae</taxon>
        <taxon>Mycena</taxon>
    </lineage>
</organism>
<accession>A0AAD6XDB7</accession>
<dbReference type="InterPro" id="IPR017853">
    <property type="entry name" value="GH"/>
</dbReference>
<keyword evidence="2" id="KW-0812">Transmembrane</keyword>
<dbReference type="AlphaFoldDB" id="A0AAD6XDB7"/>
<evidence type="ECO:0000313" key="3">
    <source>
        <dbReference type="EMBL" id="KAJ7043821.1"/>
    </source>
</evidence>
<keyword evidence="2" id="KW-1133">Transmembrane helix</keyword>
<evidence type="ECO:0000256" key="2">
    <source>
        <dbReference type="SAM" id="Phobius"/>
    </source>
</evidence>
<feature type="transmembrane region" description="Helical" evidence="2">
    <location>
        <begin position="69"/>
        <end position="92"/>
    </location>
</feature>
<dbReference type="SUPFAM" id="SSF51445">
    <property type="entry name" value="(Trans)glycosidases"/>
    <property type="match status" value="1"/>
</dbReference>
<keyword evidence="4" id="KW-1185">Reference proteome</keyword>
<proteinExistence type="inferred from homology"/>
<dbReference type="Gene3D" id="3.20.20.80">
    <property type="entry name" value="Glycosidases"/>
    <property type="match status" value="1"/>
</dbReference>
<evidence type="ECO:0000313" key="4">
    <source>
        <dbReference type="Proteomes" id="UP001218188"/>
    </source>
</evidence>
<dbReference type="EMBL" id="JARJCM010000008">
    <property type="protein sequence ID" value="KAJ7043821.1"/>
    <property type="molecule type" value="Genomic_DNA"/>
</dbReference>